<dbReference type="AlphaFoldDB" id="A0A0F5JC50"/>
<dbReference type="InterPro" id="IPR013780">
    <property type="entry name" value="Glyco_hydro_b"/>
</dbReference>
<evidence type="ECO:0008006" key="10">
    <source>
        <dbReference type="Google" id="ProtNLM"/>
    </source>
</evidence>
<organism evidence="8 9">
    <name type="scientific">Parabacteroides gordonii MS-1 = DSM 23371</name>
    <dbReference type="NCBI Taxonomy" id="1203610"/>
    <lineage>
        <taxon>Bacteria</taxon>
        <taxon>Pseudomonadati</taxon>
        <taxon>Bacteroidota</taxon>
        <taxon>Bacteroidia</taxon>
        <taxon>Bacteroidales</taxon>
        <taxon>Tannerellaceae</taxon>
        <taxon>Parabacteroides</taxon>
    </lineage>
</organism>
<dbReference type="PANTHER" id="PTHR40088:SF2">
    <property type="entry name" value="SECRETED SUGAR HYDROLASE"/>
    <property type="match status" value="1"/>
</dbReference>
<evidence type="ECO:0000259" key="5">
    <source>
        <dbReference type="Pfam" id="PF07602"/>
    </source>
</evidence>
<feature type="domain" description="Right handed beta helix" evidence="6">
    <location>
        <begin position="294"/>
        <end position="444"/>
    </location>
</feature>
<name>A0A0F5JC50_9BACT</name>
<dbReference type="InterPro" id="IPR049169">
    <property type="entry name" value="Glyco_hydro_120_ins"/>
</dbReference>
<accession>A0A0F5JC50</accession>
<evidence type="ECO:0000259" key="7">
    <source>
        <dbReference type="Pfam" id="PF21258"/>
    </source>
</evidence>
<keyword evidence="2" id="KW-0964">Secreted</keyword>
<dbReference type="InterPro" id="IPR011050">
    <property type="entry name" value="Pectin_lyase_fold/virulence"/>
</dbReference>
<dbReference type="GO" id="GO:0005576">
    <property type="term" value="C:extracellular region"/>
    <property type="evidence" value="ECO:0007669"/>
    <property type="project" value="UniProtKB-SubCell"/>
</dbReference>
<feature type="chain" id="PRO_5002489025" description="Right handed beta helix domain-containing protein" evidence="4">
    <location>
        <begin position="21"/>
        <end position="629"/>
    </location>
</feature>
<feature type="domain" description="Glycoside hydrolase 120 insertion" evidence="7">
    <location>
        <begin position="99"/>
        <end position="208"/>
    </location>
</feature>
<evidence type="ECO:0000259" key="6">
    <source>
        <dbReference type="Pfam" id="PF13229"/>
    </source>
</evidence>
<dbReference type="Pfam" id="PF21258">
    <property type="entry name" value="Glyco_hydro_120_ins"/>
    <property type="match status" value="1"/>
</dbReference>
<feature type="signal peptide" evidence="4">
    <location>
        <begin position="1"/>
        <end position="20"/>
    </location>
</feature>
<reference evidence="8 9" key="1">
    <citation type="submission" date="2013-04" db="EMBL/GenBank/DDBJ databases">
        <title>The Genome Sequence of Parabacteroides gordonii DSM 23371.</title>
        <authorList>
            <consortium name="The Broad Institute Genomics Platform"/>
            <person name="Earl A."/>
            <person name="Ward D."/>
            <person name="Feldgarden M."/>
            <person name="Gevers D."/>
            <person name="Martens E."/>
            <person name="Sakamoto M."/>
            <person name="Benno Y."/>
            <person name="Suzuki N."/>
            <person name="Matsunaga N."/>
            <person name="Koshihara K."/>
            <person name="Seki M."/>
            <person name="Komiya H."/>
            <person name="Walker B."/>
            <person name="Young S."/>
            <person name="Zeng Q."/>
            <person name="Gargeya S."/>
            <person name="Fitzgerald M."/>
            <person name="Haas B."/>
            <person name="Abouelleil A."/>
            <person name="Allen A.W."/>
            <person name="Alvarado L."/>
            <person name="Arachchi H.M."/>
            <person name="Berlin A.M."/>
            <person name="Chapman S.B."/>
            <person name="Gainer-Dewar J."/>
            <person name="Goldberg J."/>
            <person name="Griggs A."/>
            <person name="Gujja S."/>
            <person name="Hansen M."/>
            <person name="Howarth C."/>
            <person name="Imamovic A."/>
            <person name="Ireland A."/>
            <person name="Larimer J."/>
            <person name="McCowan C."/>
            <person name="Murphy C."/>
            <person name="Pearson M."/>
            <person name="Poon T.W."/>
            <person name="Priest M."/>
            <person name="Roberts A."/>
            <person name="Saif S."/>
            <person name="Shea T."/>
            <person name="Sisk P."/>
            <person name="Sykes S."/>
            <person name="Wortman J."/>
            <person name="Nusbaum C."/>
            <person name="Birren B."/>
        </authorList>
    </citation>
    <scope>NUCLEOTIDE SEQUENCE [LARGE SCALE GENOMIC DNA]</scope>
    <source>
        <strain evidence="8 9">MS-1</strain>
    </source>
</reference>
<dbReference type="InterPro" id="IPR012334">
    <property type="entry name" value="Pectin_lyas_fold"/>
</dbReference>
<protein>
    <recommendedName>
        <fullName evidence="10">Right handed beta helix domain-containing protein</fullName>
    </recommendedName>
</protein>
<gene>
    <name evidence="8" type="ORF">HMPREF1536_02925</name>
</gene>
<dbReference type="InterPro" id="IPR052052">
    <property type="entry name" value="Polysaccharide_Lyase_9"/>
</dbReference>
<dbReference type="RefSeq" id="WP_044192634.1">
    <property type="nucleotide sequence ID" value="NZ_AUAE01000031.1"/>
</dbReference>
<sequence length="629" mass="71020">MKRKQLLFTLLLLCCAVVQAKEYHVSVKGNDMNEGTEKAPFRTIGKAAEYAFPGDVITVHGGTYREWVNPPRGGESDKKRIIYRAAPGEKVEIKGSERITNWTKEKNGVWKVTIPNTFFGNYNPYVDLIYGDWFSDMGRKHHTGEVFLNNKSLYEKETLDKVLTPVVHENSRDKEGSVYTWYCENDGINTTIFANFHKYDPNKELVEISTRPTCFYPEKPGIDYLTIQGFEISQAATQWGAPTAEQIGMVATHWNKGWIIENNIISNSKCSGITLGKERKTGHNVWLNDTTLDGSLHYIEVTFNTIRHGWNKENIGSHIVRNNEISHCEQTGICGSMGAAFSLIENNHIHDIWVKRQFTGAEIGGIKFHAAVDTRIIHNRIHNAGRALWLDWMTQGTRVSCNLFYDNTMEDLFLEVNHGPFLVDNNIFASRRSILEQSQGGAYVHNLIVGEIYRYVEHGRYTPYFQPHSTEVAGLSIIPGGDDRYINNLFATVLPLNEKDSKRKYGLADYNGTVYPMMVDGNVYYNGALPFGGEKNKVVLLDFIPNVKVDETADGVYLSFSVKGLEGLQTSRVTTERLGKAKLPRQTFDQPDGSPIDIATDYLGNARGNQPKPGPLESIRDGEVRIKVW</sequence>
<evidence type="ECO:0000256" key="1">
    <source>
        <dbReference type="ARBA" id="ARBA00004613"/>
    </source>
</evidence>
<dbReference type="Gene3D" id="2.60.40.1180">
    <property type="entry name" value="Golgi alpha-mannosidase II"/>
    <property type="match status" value="1"/>
</dbReference>
<evidence type="ECO:0000256" key="4">
    <source>
        <dbReference type="SAM" id="SignalP"/>
    </source>
</evidence>
<dbReference type="HOGENOM" id="CLU_014875_0_0_10"/>
<dbReference type="STRING" id="1203610.HMPREF1536_02925"/>
<dbReference type="InterPro" id="IPR011459">
    <property type="entry name" value="DUF1565"/>
</dbReference>
<dbReference type="PATRIC" id="fig|1203610.3.peg.2993"/>
<dbReference type="PANTHER" id="PTHR40088">
    <property type="entry name" value="PECTATE LYASE (EUROFUNG)"/>
    <property type="match status" value="1"/>
</dbReference>
<dbReference type="GO" id="GO:0016837">
    <property type="term" value="F:carbon-oxygen lyase activity, acting on polysaccharides"/>
    <property type="evidence" value="ECO:0007669"/>
    <property type="project" value="TreeGrafter"/>
</dbReference>
<comment type="caution">
    <text evidence="8">The sequence shown here is derived from an EMBL/GenBank/DDBJ whole genome shotgun (WGS) entry which is preliminary data.</text>
</comment>
<keyword evidence="3 4" id="KW-0732">Signal</keyword>
<evidence type="ECO:0000256" key="3">
    <source>
        <dbReference type="ARBA" id="ARBA00022729"/>
    </source>
</evidence>
<dbReference type="EMBL" id="AQHW01000015">
    <property type="protein sequence ID" value="KKB55456.1"/>
    <property type="molecule type" value="Genomic_DNA"/>
</dbReference>
<dbReference type="SUPFAM" id="SSF51126">
    <property type="entry name" value="Pectin lyase-like"/>
    <property type="match status" value="1"/>
</dbReference>
<keyword evidence="9" id="KW-1185">Reference proteome</keyword>
<proteinExistence type="predicted"/>
<dbReference type="Proteomes" id="UP000033035">
    <property type="component" value="Unassembled WGS sequence"/>
</dbReference>
<evidence type="ECO:0000256" key="2">
    <source>
        <dbReference type="ARBA" id="ARBA00022525"/>
    </source>
</evidence>
<evidence type="ECO:0000313" key="9">
    <source>
        <dbReference type="Proteomes" id="UP000033035"/>
    </source>
</evidence>
<evidence type="ECO:0000313" key="8">
    <source>
        <dbReference type="EMBL" id="KKB55456.1"/>
    </source>
</evidence>
<dbReference type="Pfam" id="PF07602">
    <property type="entry name" value="DUF1565"/>
    <property type="match status" value="1"/>
</dbReference>
<dbReference type="Pfam" id="PF13229">
    <property type="entry name" value="Beta_helix"/>
    <property type="match status" value="1"/>
</dbReference>
<dbReference type="Gene3D" id="2.160.20.10">
    <property type="entry name" value="Single-stranded right-handed beta-helix, Pectin lyase-like"/>
    <property type="match status" value="1"/>
</dbReference>
<dbReference type="InterPro" id="IPR039448">
    <property type="entry name" value="Beta_helix"/>
</dbReference>
<comment type="subcellular location">
    <subcellularLocation>
        <location evidence="1">Secreted</location>
    </subcellularLocation>
</comment>
<feature type="domain" description="DUF1565" evidence="5">
    <location>
        <begin position="27"/>
        <end position="66"/>
    </location>
</feature>